<reference evidence="2" key="1">
    <citation type="journal article" date="2014" name="Front. Microbiol.">
        <title>High frequency of phylogenetically diverse reductive dehalogenase-homologous genes in deep subseafloor sedimentary metagenomes.</title>
        <authorList>
            <person name="Kawai M."/>
            <person name="Futagami T."/>
            <person name="Toyoda A."/>
            <person name="Takaki Y."/>
            <person name="Nishi S."/>
            <person name="Hori S."/>
            <person name="Arai W."/>
            <person name="Tsubouchi T."/>
            <person name="Morono Y."/>
            <person name="Uchiyama I."/>
            <person name="Ito T."/>
            <person name="Fujiyama A."/>
            <person name="Inagaki F."/>
            <person name="Takami H."/>
        </authorList>
    </citation>
    <scope>NUCLEOTIDE SEQUENCE</scope>
    <source>
        <strain evidence="2">Expedition CK06-06</strain>
    </source>
</reference>
<evidence type="ECO:0000256" key="1">
    <source>
        <dbReference type="SAM" id="MobiDB-lite"/>
    </source>
</evidence>
<gene>
    <name evidence="2" type="ORF">S12H4_54621</name>
</gene>
<accession>X1U2I3</accession>
<name>X1U2I3_9ZZZZ</name>
<comment type="caution">
    <text evidence="2">The sequence shown here is derived from an EMBL/GenBank/DDBJ whole genome shotgun (WGS) entry which is preliminary data.</text>
</comment>
<evidence type="ECO:0000313" key="2">
    <source>
        <dbReference type="EMBL" id="GAJ11739.1"/>
    </source>
</evidence>
<sequence>AIGLIRREYGVDVEGPRRKSPSNLAFKGVQMPKEV</sequence>
<feature type="non-terminal residue" evidence="2">
    <location>
        <position position="1"/>
    </location>
</feature>
<proteinExistence type="predicted"/>
<organism evidence="2">
    <name type="scientific">marine sediment metagenome</name>
    <dbReference type="NCBI Taxonomy" id="412755"/>
    <lineage>
        <taxon>unclassified sequences</taxon>
        <taxon>metagenomes</taxon>
        <taxon>ecological metagenomes</taxon>
    </lineage>
</organism>
<dbReference type="EMBL" id="BARW01034935">
    <property type="protein sequence ID" value="GAJ11739.1"/>
    <property type="molecule type" value="Genomic_DNA"/>
</dbReference>
<protein>
    <submittedName>
        <fullName evidence="2">Uncharacterized protein</fullName>
    </submittedName>
</protein>
<feature type="region of interest" description="Disordered" evidence="1">
    <location>
        <begin position="16"/>
        <end position="35"/>
    </location>
</feature>
<dbReference type="AlphaFoldDB" id="X1U2I3"/>